<dbReference type="InterPro" id="IPR025644">
    <property type="entry name" value="DUF4344"/>
</dbReference>
<dbReference type="EMBL" id="LAZR01028900">
    <property type="protein sequence ID" value="KKL61172.1"/>
    <property type="molecule type" value="Genomic_DNA"/>
</dbReference>
<proteinExistence type="predicted"/>
<gene>
    <name evidence="1" type="ORF">LCGC14_2197990</name>
</gene>
<accession>A0A0F9GDA6</accession>
<sequence>MRYILILCLTLVATPLRAHNTDAHVISNMLAAFYHVLSHAVIDKLALSSSANSERDASMLSVMLIHRFYEENAAADHATDTNFGFVDKNDIRFQVSDPSDYWRAHGTSVSLFNDLVCVFYGGNPVERNTLSNALGLSERRKKTCVTEFERAFDDWEPVLDELEVIRARGRGEPLQFRADRTADPVHAEVLRHEVWALNKALQLPAPVDVTMRACNRENVSYMADRSEIVICTEYLAYLAISAEALHD</sequence>
<dbReference type="Pfam" id="PF14247">
    <property type="entry name" value="DUF4344"/>
    <property type="match status" value="1"/>
</dbReference>
<reference evidence="1" key="1">
    <citation type="journal article" date="2015" name="Nature">
        <title>Complex archaea that bridge the gap between prokaryotes and eukaryotes.</title>
        <authorList>
            <person name="Spang A."/>
            <person name="Saw J.H."/>
            <person name="Jorgensen S.L."/>
            <person name="Zaremba-Niedzwiedzka K."/>
            <person name="Martijn J."/>
            <person name="Lind A.E."/>
            <person name="van Eijk R."/>
            <person name="Schleper C."/>
            <person name="Guy L."/>
            <person name="Ettema T.J."/>
        </authorList>
    </citation>
    <scope>NUCLEOTIDE SEQUENCE</scope>
</reference>
<name>A0A0F9GDA6_9ZZZZ</name>
<comment type="caution">
    <text evidence="1">The sequence shown here is derived from an EMBL/GenBank/DDBJ whole genome shotgun (WGS) entry which is preliminary data.</text>
</comment>
<evidence type="ECO:0000313" key="1">
    <source>
        <dbReference type="EMBL" id="KKL61172.1"/>
    </source>
</evidence>
<dbReference type="AlphaFoldDB" id="A0A0F9GDA6"/>
<protein>
    <submittedName>
        <fullName evidence="1">Uncharacterized protein</fullName>
    </submittedName>
</protein>
<organism evidence="1">
    <name type="scientific">marine sediment metagenome</name>
    <dbReference type="NCBI Taxonomy" id="412755"/>
    <lineage>
        <taxon>unclassified sequences</taxon>
        <taxon>metagenomes</taxon>
        <taxon>ecological metagenomes</taxon>
    </lineage>
</organism>